<organism evidence="1 2">
    <name type="scientific">Desulforamulus aquiferis</name>
    <dbReference type="NCBI Taxonomy" id="1397668"/>
    <lineage>
        <taxon>Bacteria</taxon>
        <taxon>Bacillati</taxon>
        <taxon>Bacillota</taxon>
        <taxon>Clostridia</taxon>
        <taxon>Eubacteriales</taxon>
        <taxon>Peptococcaceae</taxon>
        <taxon>Desulforamulus</taxon>
    </lineage>
</organism>
<dbReference type="RefSeq" id="WP_304543293.1">
    <property type="nucleotide sequence ID" value="NZ_JARPTC010000017.1"/>
</dbReference>
<keyword evidence="2" id="KW-1185">Reference proteome</keyword>
<gene>
    <name evidence="1" type="ORF">P6N53_11650</name>
</gene>
<dbReference type="Proteomes" id="UP001172911">
    <property type="component" value="Unassembled WGS sequence"/>
</dbReference>
<protein>
    <submittedName>
        <fullName evidence="1">Uncharacterized protein</fullName>
    </submittedName>
</protein>
<name>A0AAW7ZGD4_9FIRM</name>
<sequence>MIVRHARTLLEQEMPIQIRSQLVPVIKRAYSLVEQLYQQQELLNWEVGYDLLRDLRRVAVDFELKRLIDTGKFPLAYRIAPNARKNCSHLELITNQCVITISQVVSEYAIPRFAIFRNNLSLNQLSFDFDNANSYTRDAPYYMLLTHGYKGSVPDFIGLGVPQPMIKGWLAYINLLNEPHLVDLTQEDIVTEEIQLSFKEHVTSQGVLKIGS</sequence>
<evidence type="ECO:0000313" key="1">
    <source>
        <dbReference type="EMBL" id="MDO7787875.1"/>
    </source>
</evidence>
<dbReference type="EMBL" id="JARPTC010000017">
    <property type="protein sequence ID" value="MDO7787875.1"/>
    <property type="molecule type" value="Genomic_DNA"/>
</dbReference>
<reference evidence="1" key="2">
    <citation type="submission" date="2023-03" db="EMBL/GenBank/DDBJ databases">
        <authorList>
            <person name="Zhang Z."/>
        </authorList>
    </citation>
    <scope>NUCLEOTIDE SEQUENCE</scope>
    <source>
        <strain evidence="1">DSA</strain>
    </source>
</reference>
<evidence type="ECO:0000313" key="2">
    <source>
        <dbReference type="Proteomes" id="UP001172911"/>
    </source>
</evidence>
<dbReference type="AlphaFoldDB" id="A0AAW7ZGD4"/>
<accession>A0AAW7ZGD4</accession>
<proteinExistence type="predicted"/>
<comment type="caution">
    <text evidence="1">The sequence shown here is derived from an EMBL/GenBank/DDBJ whole genome shotgun (WGS) entry which is preliminary data.</text>
</comment>
<reference evidence="1" key="1">
    <citation type="journal article" date="2023" name="J. Hazard. Mater.">
        <title>Anaerobic biodegradation of pyrene and benzo[a]pyrene by a new sulfate-reducing Desulforamulus aquiferis strain DSA.</title>
        <authorList>
            <person name="Zhang Z."/>
            <person name="Sun J."/>
            <person name="Gong X."/>
            <person name="Wang C."/>
            <person name="Wang H."/>
        </authorList>
    </citation>
    <scope>NUCLEOTIDE SEQUENCE</scope>
    <source>
        <strain evidence="1">DSA</strain>
    </source>
</reference>